<feature type="chain" id="PRO_5003072791" evidence="2">
    <location>
        <begin position="20"/>
        <end position="213"/>
    </location>
</feature>
<dbReference type="InParanoid" id="D5GHM3"/>
<keyword evidence="5" id="KW-1185">Reference proteome</keyword>
<dbReference type="AlphaFoldDB" id="D5GHM3"/>
<dbReference type="OMA" id="GNMCYCG"/>
<dbReference type="EMBL" id="FN430320">
    <property type="protein sequence ID" value="CAZ84053.1"/>
    <property type="molecule type" value="Genomic_DNA"/>
</dbReference>
<dbReference type="STRING" id="656061.D5GHM3"/>
<name>D5GHM3_TUBMM</name>
<gene>
    <name evidence="4" type="ORF">GSTUM_00008041001</name>
</gene>
<keyword evidence="2" id="KW-0732">Signal</keyword>
<dbReference type="SMART" id="SM00321">
    <property type="entry name" value="WSC"/>
    <property type="match status" value="1"/>
</dbReference>
<dbReference type="GeneID" id="9183707"/>
<feature type="signal peptide" evidence="2">
    <location>
        <begin position="1"/>
        <end position="19"/>
    </location>
</feature>
<feature type="compositionally biased region" description="Low complexity" evidence="1">
    <location>
        <begin position="124"/>
        <end position="152"/>
    </location>
</feature>
<feature type="domain" description="WSC" evidence="3">
    <location>
        <begin position="21"/>
        <end position="109"/>
    </location>
</feature>
<dbReference type="Proteomes" id="UP000006911">
    <property type="component" value="Unassembled WGS sequence"/>
</dbReference>
<feature type="compositionally biased region" description="Low complexity" evidence="1">
    <location>
        <begin position="170"/>
        <end position="188"/>
    </location>
</feature>
<evidence type="ECO:0000313" key="5">
    <source>
        <dbReference type="Proteomes" id="UP000006911"/>
    </source>
</evidence>
<dbReference type="InterPro" id="IPR002889">
    <property type="entry name" value="WSC_carb-bd"/>
</dbReference>
<dbReference type="HOGENOM" id="CLU_1295246_0_0_1"/>
<dbReference type="KEGG" id="tml:GSTUM_00008041001"/>
<sequence>MKILILAATLLPFLTSVAAQAPRYAGCYRTAGGLIRVDSQRPSCAEACTDAGNAPIGALTRTNECYCGTTPPRDEDRAPDASCDSPCPGAPELACGSNSGQFFSVYFWTGGPSPSSGANNATVSSTRGGNRTSTGRSSGTQTATTTGATKSGGATGTASGGSAPSKTDSEGSSAPSESTGSGGATSSNSGDNLHIGGAMLIGAVVMGVLTMVF</sequence>
<dbReference type="Pfam" id="PF01822">
    <property type="entry name" value="WSC"/>
    <property type="match status" value="1"/>
</dbReference>
<evidence type="ECO:0000256" key="1">
    <source>
        <dbReference type="SAM" id="MobiDB-lite"/>
    </source>
</evidence>
<feature type="compositionally biased region" description="Polar residues" evidence="1">
    <location>
        <begin position="114"/>
        <end position="123"/>
    </location>
</feature>
<protein>
    <submittedName>
        <fullName evidence="4">(Perigord truffle) hypothetical protein</fullName>
    </submittedName>
</protein>
<feature type="region of interest" description="Disordered" evidence="1">
    <location>
        <begin position="114"/>
        <end position="188"/>
    </location>
</feature>
<dbReference type="RefSeq" id="XP_002839862.1">
    <property type="nucleotide sequence ID" value="XM_002839816.1"/>
</dbReference>
<reference evidence="4 5" key="1">
    <citation type="journal article" date="2010" name="Nature">
        <title>Perigord black truffle genome uncovers evolutionary origins and mechanisms of symbiosis.</title>
        <authorList>
            <person name="Martin F."/>
            <person name="Kohler A."/>
            <person name="Murat C."/>
            <person name="Balestrini R."/>
            <person name="Coutinho P.M."/>
            <person name="Jaillon O."/>
            <person name="Montanini B."/>
            <person name="Morin E."/>
            <person name="Noel B."/>
            <person name="Percudani R."/>
            <person name="Porcel B."/>
            <person name="Rubini A."/>
            <person name="Amicucci A."/>
            <person name="Amselem J."/>
            <person name="Anthouard V."/>
            <person name="Arcioni S."/>
            <person name="Artiguenave F."/>
            <person name="Aury J.M."/>
            <person name="Ballario P."/>
            <person name="Bolchi A."/>
            <person name="Brenna A."/>
            <person name="Brun A."/>
            <person name="Buee M."/>
            <person name="Cantarel B."/>
            <person name="Chevalier G."/>
            <person name="Couloux A."/>
            <person name="Da Silva C."/>
            <person name="Denoeud F."/>
            <person name="Duplessis S."/>
            <person name="Ghignone S."/>
            <person name="Hilselberger B."/>
            <person name="Iotti M."/>
            <person name="Marcais B."/>
            <person name="Mello A."/>
            <person name="Miranda M."/>
            <person name="Pacioni G."/>
            <person name="Quesneville H."/>
            <person name="Riccioni C."/>
            <person name="Ruotolo R."/>
            <person name="Splivallo R."/>
            <person name="Stocchi V."/>
            <person name="Tisserant E."/>
            <person name="Viscomi A.R."/>
            <person name="Zambonelli A."/>
            <person name="Zampieri E."/>
            <person name="Henrissat B."/>
            <person name="Lebrun M.H."/>
            <person name="Paolocci F."/>
            <person name="Bonfante P."/>
            <person name="Ottonello S."/>
            <person name="Wincker P."/>
        </authorList>
    </citation>
    <scope>NUCLEOTIDE SEQUENCE [LARGE SCALE GENOMIC DNA]</scope>
    <source>
        <strain evidence="4 5">Mel28</strain>
    </source>
</reference>
<evidence type="ECO:0000313" key="4">
    <source>
        <dbReference type="EMBL" id="CAZ84053.1"/>
    </source>
</evidence>
<organism evidence="4 5">
    <name type="scientific">Tuber melanosporum (strain Mel28)</name>
    <name type="common">Perigord black truffle</name>
    <dbReference type="NCBI Taxonomy" id="656061"/>
    <lineage>
        <taxon>Eukaryota</taxon>
        <taxon>Fungi</taxon>
        <taxon>Dikarya</taxon>
        <taxon>Ascomycota</taxon>
        <taxon>Pezizomycotina</taxon>
        <taxon>Pezizomycetes</taxon>
        <taxon>Pezizales</taxon>
        <taxon>Tuberaceae</taxon>
        <taxon>Tuber</taxon>
    </lineage>
</organism>
<evidence type="ECO:0000256" key="2">
    <source>
        <dbReference type="SAM" id="SignalP"/>
    </source>
</evidence>
<proteinExistence type="predicted"/>
<accession>D5GHM3</accession>
<dbReference type="PROSITE" id="PS51212">
    <property type="entry name" value="WSC"/>
    <property type="match status" value="1"/>
</dbReference>
<evidence type="ECO:0000259" key="3">
    <source>
        <dbReference type="PROSITE" id="PS51212"/>
    </source>
</evidence>